<accession>A0A9W6QRB7</accession>
<dbReference type="AlphaFoldDB" id="A0A9W6QRB7"/>
<dbReference type="EMBL" id="BSSD01000006">
    <property type="protein sequence ID" value="GLW93224.1"/>
    <property type="molecule type" value="Genomic_DNA"/>
</dbReference>
<organism evidence="2 3">
    <name type="scientific">Actinokineospora globicatena</name>
    <dbReference type="NCBI Taxonomy" id="103729"/>
    <lineage>
        <taxon>Bacteria</taxon>
        <taxon>Bacillati</taxon>
        <taxon>Actinomycetota</taxon>
        <taxon>Actinomycetes</taxon>
        <taxon>Pseudonocardiales</taxon>
        <taxon>Pseudonocardiaceae</taxon>
        <taxon>Actinokineospora</taxon>
    </lineage>
</organism>
<protein>
    <submittedName>
        <fullName evidence="2">Uncharacterized protein</fullName>
    </submittedName>
</protein>
<dbReference type="Proteomes" id="UP001165042">
    <property type="component" value="Unassembled WGS sequence"/>
</dbReference>
<evidence type="ECO:0000256" key="1">
    <source>
        <dbReference type="SAM" id="MobiDB-lite"/>
    </source>
</evidence>
<feature type="region of interest" description="Disordered" evidence="1">
    <location>
        <begin position="1"/>
        <end position="21"/>
    </location>
</feature>
<proteinExistence type="predicted"/>
<evidence type="ECO:0000313" key="3">
    <source>
        <dbReference type="Proteomes" id="UP001165042"/>
    </source>
</evidence>
<reference evidence="2" key="1">
    <citation type="submission" date="2023-02" db="EMBL/GenBank/DDBJ databases">
        <title>Actinokineospora globicatena NBRC 15670.</title>
        <authorList>
            <person name="Ichikawa N."/>
            <person name="Sato H."/>
            <person name="Tonouchi N."/>
        </authorList>
    </citation>
    <scope>NUCLEOTIDE SEQUENCE</scope>
    <source>
        <strain evidence="2">NBRC 15670</strain>
    </source>
</reference>
<name>A0A9W6QRB7_9PSEU</name>
<keyword evidence="3" id="KW-1185">Reference proteome</keyword>
<sequence length="119" mass="12370">MATASPLGPALGSESGPASSRPLARVASTVCKVGLCGSHLVKCRYIVSHGGKSAGSFRHAHPVRATYKISNTLLDASSLRTPDPLDLVAEPPNVPADPLGFTDPGFDRHGVGLHRCGRF</sequence>
<evidence type="ECO:0000313" key="2">
    <source>
        <dbReference type="EMBL" id="GLW93224.1"/>
    </source>
</evidence>
<gene>
    <name evidence="2" type="ORF">Aglo03_40400</name>
</gene>
<comment type="caution">
    <text evidence="2">The sequence shown here is derived from an EMBL/GenBank/DDBJ whole genome shotgun (WGS) entry which is preliminary data.</text>
</comment>